<feature type="domain" description="HTH lysR-type" evidence="5">
    <location>
        <begin position="9"/>
        <end position="60"/>
    </location>
</feature>
<dbReference type="GO" id="GO:0005829">
    <property type="term" value="C:cytosol"/>
    <property type="evidence" value="ECO:0007669"/>
    <property type="project" value="TreeGrafter"/>
</dbReference>
<dbReference type="Gene3D" id="1.10.10.10">
    <property type="entry name" value="Winged helix-like DNA-binding domain superfamily/Winged helix DNA-binding domain"/>
    <property type="match status" value="1"/>
</dbReference>
<organism evidence="6 7">
    <name type="scientific">Lampropedia puyangensis</name>
    <dbReference type="NCBI Taxonomy" id="1330072"/>
    <lineage>
        <taxon>Bacteria</taxon>
        <taxon>Pseudomonadati</taxon>
        <taxon>Pseudomonadota</taxon>
        <taxon>Betaproteobacteria</taxon>
        <taxon>Burkholderiales</taxon>
        <taxon>Comamonadaceae</taxon>
        <taxon>Lampropedia</taxon>
    </lineage>
</organism>
<dbReference type="Gene3D" id="3.40.190.10">
    <property type="entry name" value="Periplasmic binding protein-like II"/>
    <property type="match status" value="2"/>
</dbReference>
<accession>A0A4S8EW63</accession>
<keyword evidence="7" id="KW-1185">Reference proteome</keyword>
<protein>
    <submittedName>
        <fullName evidence="6">LysR family transcriptional regulator</fullName>
    </submittedName>
</protein>
<evidence type="ECO:0000259" key="5">
    <source>
        <dbReference type="PROSITE" id="PS50931"/>
    </source>
</evidence>
<dbReference type="OrthoDB" id="8839922at2"/>
<dbReference type="GO" id="GO:0003700">
    <property type="term" value="F:DNA-binding transcription factor activity"/>
    <property type="evidence" value="ECO:0007669"/>
    <property type="project" value="InterPro"/>
</dbReference>
<evidence type="ECO:0000256" key="3">
    <source>
        <dbReference type="ARBA" id="ARBA00023125"/>
    </source>
</evidence>
<dbReference type="AlphaFoldDB" id="A0A4S8EW63"/>
<dbReference type="SUPFAM" id="SSF46785">
    <property type="entry name" value="Winged helix' DNA-binding domain"/>
    <property type="match status" value="1"/>
</dbReference>
<keyword evidence="2" id="KW-0805">Transcription regulation</keyword>
<evidence type="ECO:0000256" key="4">
    <source>
        <dbReference type="ARBA" id="ARBA00023163"/>
    </source>
</evidence>
<dbReference type="InterPro" id="IPR036390">
    <property type="entry name" value="WH_DNA-bd_sf"/>
</dbReference>
<dbReference type="InterPro" id="IPR000847">
    <property type="entry name" value="LysR_HTH_N"/>
</dbReference>
<keyword evidence="3" id="KW-0238">DNA-binding</keyword>
<keyword evidence="4" id="KW-0804">Transcription</keyword>
<gene>
    <name evidence="6" type="ORF">E9531_13220</name>
</gene>
<dbReference type="InterPro" id="IPR005119">
    <property type="entry name" value="LysR_subst-bd"/>
</dbReference>
<dbReference type="Pfam" id="PF00126">
    <property type="entry name" value="HTH_1"/>
    <property type="match status" value="1"/>
</dbReference>
<evidence type="ECO:0000313" key="6">
    <source>
        <dbReference type="EMBL" id="THT99032.1"/>
    </source>
</evidence>
<comment type="caution">
    <text evidence="6">The sequence shown here is derived from an EMBL/GenBank/DDBJ whole genome shotgun (WGS) entry which is preliminary data.</text>
</comment>
<evidence type="ECO:0000256" key="2">
    <source>
        <dbReference type="ARBA" id="ARBA00023015"/>
    </source>
</evidence>
<sequence>MLPFTRFSRYFMEVAQQGSLRRAAEALHVSASAIDRQLLLAEQELGLPLFERLPSGMRLTAAGEMLLADIRRWRKDYSRTRERFDEMQGLRRGHVSIAIINALSSGQVAQTIAQLVDSYPGLTFSIRVHDNQHIVEIVNAAEVDFGLLLTESTAHSANMQALAPCPLGIAMPLEHPLAANGQLAFGKTMGYRHIVAAAPLMIHPQIAALYTRHQLPVQQAIECNDVRMIRSLIMEGAGIAVLSHWDVAEDVRQNRLAFVPLSTRQARPFQLALCTAPYRQHSRAAQLAITEITSAFKTRTT</sequence>
<proteinExistence type="inferred from homology"/>
<reference evidence="6 7" key="1">
    <citation type="journal article" date="2015" name="Antonie Van Leeuwenhoek">
        <title>Lampropedia puyangensis sp. nov., isolated from symptomatic bark of Populus ? euramericana canker and emended description of Lampropedia hyalina (Ehrenberg 1832) Lee et al. 2004.</title>
        <authorList>
            <person name="Li Y."/>
            <person name="Wang T."/>
            <person name="Piao C.G."/>
            <person name="Wang L.F."/>
            <person name="Tian G.Z."/>
            <person name="Zhu T.H."/>
            <person name="Guo M.W."/>
        </authorList>
    </citation>
    <scope>NUCLEOTIDE SEQUENCE [LARGE SCALE GENOMIC DNA]</scope>
    <source>
        <strain evidence="6 7">2-bin</strain>
    </source>
</reference>
<dbReference type="InterPro" id="IPR050950">
    <property type="entry name" value="HTH-type_LysR_regulators"/>
</dbReference>
<dbReference type="SUPFAM" id="SSF53850">
    <property type="entry name" value="Periplasmic binding protein-like II"/>
    <property type="match status" value="1"/>
</dbReference>
<evidence type="ECO:0000256" key="1">
    <source>
        <dbReference type="ARBA" id="ARBA00009437"/>
    </source>
</evidence>
<dbReference type="Proteomes" id="UP000308917">
    <property type="component" value="Unassembled WGS sequence"/>
</dbReference>
<evidence type="ECO:0000313" key="7">
    <source>
        <dbReference type="Proteomes" id="UP000308917"/>
    </source>
</evidence>
<dbReference type="Pfam" id="PF03466">
    <property type="entry name" value="LysR_substrate"/>
    <property type="match status" value="1"/>
</dbReference>
<dbReference type="GO" id="GO:0003677">
    <property type="term" value="F:DNA binding"/>
    <property type="evidence" value="ECO:0007669"/>
    <property type="project" value="UniProtKB-KW"/>
</dbReference>
<dbReference type="EMBL" id="STFG01000016">
    <property type="protein sequence ID" value="THT99032.1"/>
    <property type="molecule type" value="Genomic_DNA"/>
</dbReference>
<comment type="similarity">
    <text evidence="1">Belongs to the LysR transcriptional regulatory family.</text>
</comment>
<dbReference type="PANTHER" id="PTHR30419:SF8">
    <property type="entry name" value="NITROGEN ASSIMILATION TRANSCRIPTIONAL ACTIVATOR-RELATED"/>
    <property type="match status" value="1"/>
</dbReference>
<dbReference type="RefSeq" id="WP_136574240.1">
    <property type="nucleotide sequence ID" value="NZ_STFG01000016.1"/>
</dbReference>
<dbReference type="InterPro" id="IPR036388">
    <property type="entry name" value="WH-like_DNA-bd_sf"/>
</dbReference>
<dbReference type="PROSITE" id="PS50931">
    <property type="entry name" value="HTH_LYSR"/>
    <property type="match status" value="1"/>
</dbReference>
<name>A0A4S8EW63_9BURK</name>
<dbReference type="PANTHER" id="PTHR30419">
    <property type="entry name" value="HTH-TYPE TRANSCRIPTIONAL REGULATOR YBHD"/>
    <property type="match status" value="1"/>
</dbReference>